<dbReference type="Proteomes" id="UP000294567">
    <property type="component" value="Unassembled WGS sequence"/>
</dbReference>
<accession>A0A4R3KN61</accession>
<feature type="transmembrane region" description="Helical" evidence="1">
    <location>
        <begin position="171"/>
        <end position="193"/>
    </location>
</feature>
<evidence type="ECO:0000256" key="1">
    <source>
        <dbReference type="SAM" id="Phobius"/>
    </source>
</evidence>
<dbReference type="EMBL" id="SMAE01000023">
    <property type="protein sequence ID" value="TCS85385.1"/>
    <property type="molecule type" value="Genomic_DNA"/>
</dbReference>
<keyword evidence="3" id="KW-1185">Reference proteome</keyword>
<keyword evidence="1" id="KW-0812">Transmembrane</keyword>
<feature type="transmembrane region" description="Helical" evidence="1">
    <location>
        <begin position="97"/>
        <end position="116"/>
    </location>
</feature>
<feature type="transmembrane region" description="Helical" evidence="1">
    <location>
        <begin position="25"/>
        <end position="46"/>
    </location>
</feature>
<evidence type="ECO:0000313" key="3">
    <source>
        <dbReference type="Proteomes" id="UP000294567"/>
    </source>
</evidence>
<dbReference type="AlphaFoldDB" id="A0A4R3KN61"/>
<gene>
    <name evidence="2" type="ORF">EDD65_1233</name>
</gene>
<dbReference type="OrthoDB" id="1701429at2"/>
<evidence type="ECO:0000313" key="2">
    <source>
        <dbReference type="EMBL" id="TCS85385.1"/>
    </source>
</evidence>
<feature type="transmembrane region" description="Helical" evidence="1">
    <location>
        <begin position="128"/>
        <end position="150"/>
    </location>
</feature>
<feature type="transmembrane region" description="Helical" evidence="1">
    <location>
        <begin position="213"/>
        <end position="236"/>
    </location>
</feature>
<proteinExistence type="predicted"/>
<name>A0A4R3KN61_9FIRM</name>
<sequence length="252" mass="29761">MNLIKDFLLVNKSTMKKSVKSFKKNWILVFTGLIYTILNILLLMVLNTFFRGPLYILVGFIMAIVSSSLISNYLYLLSNIINYDRITMENFKEGFKYYLWKIYGVFFIAWIVDYLLSMISGIVGASGYLLNSLIKIIILIALNPLPETIYQKYYSSFESIQYAFNFMKENWFNWLLPNIILYLFLYLITGKVITDLFTTHLSFGLSLSFKELLKYILGQVLFSFIMIYRGHLFKLLSTSTRRKRMYTNKFYD</sequence>
<comment type="caution">
    <text evidence="2">The sequence shown here is derived from an EMBL/GenBank/DDBJ whole genome shotgun (WGS) entry which is preliminary data.</text>
</comment>
<keyword evidence="1" id="KW-0472">Membrane</keyword>
<feature type="transmembrane region" description="Helical" evidence="1">
    <location>
        <begin position="52"/>
        <end position="76"/>
    </location>
</feature>
<reference evidence="2 3" key="1">
    <citation type="submission" date="2019-03" db="EMBL/GenBank/DDBJ databases">
        <title>Genomic Encyclopedia of Type Strains, Phase IV (KMG-IV): sequencing the most valuable type-strain genomes for metagenomic binning, comparative biology and taxonomic classification.</title>
        <authorList>
            <person name="Goeker M."/>
        </authorList>
    </citation>
    <scope>NUCLEOTIDE SEQUENCE [LARGE SCALE GENOMIC DNA]</scope>
    <source>
        <strain evidence="2 3">DSM 26752</strain>
    </source>
</reference>
<protein>
    <submittedName>
        <fullName evidence="2">Uncharacterized protein</fullName>
    </submittedName>
</protein>
<dbReference type="RefSeq" id="WP_132029737.1">
    <property type="nucleotide sequence ID" value="NZ_CP068564.1"/>
</dbReference>
<organism evidence="2 3">
    <name type="scientific">Keratinibaculum paraultunense</name>
    <dbReference type="NCBI Taxonomy" id="1278232"/>
    <lineage>
        <taxon>Bacteria</taxon>
        <taxon>Bacillati</taxon>
        <taxon>Bacillota</taxon>
        <taxon>Tissierellia</taxon>
        <taxon>Tissierellales</taxon>
        <taxon>Tepidimicrobiaceae</taxon>
        <taxon>Keratinibaculum</taxon>
    </lineage>
</organism>
<keyword evidence="1" id="KW-1133">Transmembrane helix</keyword>